<organism evidence="11 12">
    <name type="scientific">Macaca nemestrina</name>
    <name type="common">Pig-tailed macaque</name>
    <dbReference type="NCBI Taxonomy" id="9545"/>
    <lineage>
        <taxon>Eukaryota</taxon>
        <taxon>Metazoa</taxon>
        <taxon>Chordata</taxon>
        <taxon>Craniata</taxon>
        <taxon>Vertebrata</taxon>
        <taxon>Euteleostomi</taxon>
        <taxon>Mammalia</taxon>
        <taxon>Eutheria</taxon>
        <taxon>Euarchontoglires</taxon>
        <taxon>Primates</taxon>
        <taxon>Haplorrhini</taxon>
        <taxon>Catarrhini</taxon>
        <taxon>Cercopithecidae</taxon>
        <taxon>Cercopithecinae</taxon>
        <taxon>Macaca</taxon>
    </lineage>
</organism>
<dbReference type="GO" id="GO:0002204">
    <property type="term" value="P:somatic recombination of immunoglobulin genes involved in immune response"/>
    <property type="evidence" value="ECO:0007669"/>
    <property type="project" value="TreeGrafter"/>
</dbReference>
<protein>
    <recommendedName>
        <fullName evidence="2">DNA mismatch repair protein Msh2</fullName>
    </recommendedName>
    <alternativeName>
        <fullName evidence="8">MutS protein homolog 2</fullName>
    </alternativeName>
</protein>
<evidence type="ECO:0000259" key="10">
    <source>
        <dbReference type="PROSITE" id="PS00486"/>
    </source>
</evidence>
<dbReference type="InterPro" id="IPR007696">
    <property type="entry name" value="DNA_mismatch_repair_MutS_core"/>
</dbReference>
<dbReference type="GO" id="GO:0140664">
    <property type="term" value="F:ATP-dependent DNA damage sensor activity"/>
    <property type="evidence" value="ECO:0007669"/>
    <property type="project" value="InterPro"/>
</dbReference>
<evidence type="ECO:0000256" key="6">
    <source>
        <dbReference type="ARBA" id="ARBA00023125"/>
    </source>
</evidence>
<dbReference type="Ensembl" id="ENSMNET00000050420.1">
    <property type="protein sequence ID" value="ENSMNEP00000026140.1"/>
    <property type="gene ID" value="ENSMNEG00000036444.1"/>
</dbReference>
<dbReference type="SUPFAM" id="SSF48334">
    <property type="entry name" value="DNA repair protein MutS, domain III"/>
    <property type="match status" value="1"/>
</dbReference>
<dbReference type="GO" id="GO:0005524">
    <property type="term" value="F:ATP binding"/>
    <property type="evidence" value="ECO:0007669"/>
    <property type="project" value="UniProtKB-KW"/>
</dbReference>
<evidence type="ECO:0000256" key="7">
    <source>
        <dbReference type="ARBA" id="ARBA00023204"/>
    </source>
</evidence>
<keyword evidence="7" id="KW-0234">DNA repair</keyword>
<evidence type="ECO:0000313" key="11">
    <source>
        <dbReference type="Ensembl" id="ENSMNEP00000026140.1"/>
    </source>
</evidence>
<dbReference type="Gene3D" id="3.40.50.300">
    <property type="entry name" value="P-loop containing nucleotide triphosphate hydrolases"/>
    <property type="match status" value="1"/>
</dbReference>
<dbReference type="PROSITE" id="PS00486">
    <property type="entry name" value="DNA_MISMATCH_REPAIR_2"/>
    <property type="match status" value="1"/>
</dbReference>
<dbReference type="InterPro" id="IPR032642">
    <property type="entry name" value="Msh2_ATP-bd"/>
</dbReference>
<evidence type="ECO:0000256" key="5">
    <source>
        <dbReference type="ARBA" id="ARBA00022840"/>
    </source>
</evidence>
<dbReference type="InterPro" id="IPR045076">
    <property type="entry name" value="MutS"/>
</dbReference>
<reference evidence="11" key="2">
    <citation type="submission" date="2025-09" db="UniProtKB">
        <authorList>
            <consortium name="Ensembl"/>
        </authorList>
    </citation>
    <scope>IDENTIFICATION</scope>
</reference>
<gene>
    <name evidence="11" type="primary">MSH2</name>
</gene>
<dbReference type="Proteomes" id="UP000233120">
    <property type="component" value="Unassembled WGS sequence"/>
</dbReference>
<dbReference type="FunFam" id="1.10.1420.10:FF:000003">
    <property type="entry name" value="DNA mismatch repair protein"/>
    <property type="match status" value="1"/>
</dbReference>
<evidence type="ECO:0000256" key="8">
    <source>
        <dbReference type="ARBA" id="ARBA00029795"/>
    </source>
</evidence>
<dbReference type="PANTHER" id="PTHR11361:SF35">
    <property type="entry name" value="DNA MISMATCH REPAIR PROTEIN MSH2"/>
    <property type="match status" value="1"/>
</dbReference>
<evidence type="ECO:0000256" key="4">
    <source>
        <dbReference type="ARBA" id="ARBA00022763"/>
    </source>
</evidence>
<accession>A0A2K6CR59</accession>
<dbReference type="GO" id="GO:0030983">
    <property type="term" value="F:mismatched DNA binding"/>
    <property type="evidence" value="ECO:0007669"/>
    <property type="project" value="InterPro"/>
</dbReference>
<dbReference type="GO" id="GO:0006298">
    <property type="term" value="P:mismatch repair"/>
    <property type="evidence" value="ECO:0007669"/>
    <property type="project" value="InterPro"/>
</dbReference>
<dbReference type="GO" id="GO:0006312">
    <property type="term" value="P:mitotic recombination"/>
    <property type="evidence" value="ECO:0007669"/>
    <property type="project" value="TreeGrafter"/>
</dbReference>
<dbReference type="Pfam" id="PF05190">
    <property type="entry name" value="MutS_IV"/>
    <property type="match status" value="1"/>
</dbReference>
<dbReference type="Bgee" id="ENSMNEG00000036444">
    <property type="expression patterns" value="Expressed in pituitary gland and 12 other cell types or tissues"/>
</dbReference>
<dbReference type="SUPFAM" id="SSF52540">
    <property type="entry name" value="P-loop containing nucleoside triphosphate hydrolases"/>
    <property type="match status" value="1"/>
</dbReference>
<comment type="subunit">
    <text evidence="9">Component of the DNA mismatch repair (MMR) complex composed at least of MSH2, MSH3, MSH6, PMS1 and MLH1. Heterodimer consisting of MSH2-MSH6 (MutS alpha) or MSH2-MSH3 (MutS beta). Both heterodimers form a ternary complex with MutL alpha (MLH1-PMS1). Interacts with MCM9; the interaction recruits MCM9 to chromatin. Interacts with MCM8. Interacts with EXO1. Part of the BRCA1-associated genome surveillance complex (BASC), which contains BRCA1, MSH2, MSH6, MLH1, ATM, BLM, PMS2 and the RAD50-MRE11-NBS1 protein complex. This association could be a dynamic process changing throughout the cell cycle and within subnuclear domains. Interacts with ATR. Interacts with SLX4/BTBD12; this interaction is direct and links MutS beta to SLX4, a subunit of different structure-specific endonucleases. Interacts with SMARCAD1.</text>
</comment>
<evidence type="ECO:0000256" key="2">
    <source>
        <dbReference type="ARBA" id="ARBA00019549"/>
    </source>
</evidence>
<dbReference type="SMART" id="SM00534">
    <property type="entry name" value="MUTSac"/>
    <property type="match status" value="1"/>
</dbReference>
<dbReference type="AlphaFoldDB" id="A0A2K6CR59"/>
<proteinExistence type="inferred from homology"/>
<feature type="domain" description="DNA mismatch repair proteins mutS family" evidence="10">
    <location>
        <begin position="429"/>
        <end position="445"/>
    </location>
</feature>
<dbReference type="Pfam" id="PF00488">
    <property type="entry name" value="MutS_V"/>
    <property type="match status" value="1"/>
</dbReference>
<dbReference type="PANTHER" id="PTHR11361">
    <property type="entry name" value="DNA MISMATCH REPAIR PROTEIN MUTS FAMILY MEMBER"/>
    <property type="match status" value="1"/>
</dbReference>
<keyword evidence="5" id="KW-0067">ATP-binding</keyword>
<comment type="similarity">
    <text evidence="1">Belongs to the DNA mismatch repair MutS family.</text>
</comment>
<dbReference type="GO" id="GO:0032301">
    <property type="term" value="C:MutSalpha complex"/>
    <property type="evidence" value="ECO:0007669"/>
    <property type="project" value="TreeGrafter"/>
</dbReference>
<dbReference type="InterPro" id="IPR000432">
    <property type="entry name" value="DNA_mismatch_repair_MutS_C"/>
</dbReference>
<dbReference type="InterPro" id="IPR011184">
    <property type="entry name" value="DNA_mismatch_repair_Msh2"/>
</dbReference>
<keyword evidence="6" id="KW-0238">DNA-binding</keyword>
<sequence length="619" mass="70059">MGPAGAKNLQSVVLSKMNFESFVKDLLLVRQYRVEVYKNRLIYFRLNLVEAFVEDAELRQTLQEDLLRRFPDLNRLAKKFQRQAANLQDCYRLYQGINQLPNVIQALEKHEGKHQKLLLAVFVTPLTDLRSDFSKFQEMIETTLDMDQVENHEFLVKPSFDPNLSELREIMNDLEKKMQSTLISAARDLGLDPGKQIKLDSSTQFGYYFRVTCKEEKVLRNNKNFSTVDIQKNGVKFTNSKLTSLNEEYTKNKTEYEEAQDAIVKEIVNISSGYVEPMQTLNDVLAQLDAVVSFAHVSNGAPVPYVRPAILEKGQGRIILKASRHACVEVQDEITFIPNDIYFEKDKQMFHIITGPNMGGKSTYIRQTGVIVLMAQIGCFVPCESAEVSIVDCILARVGAGDSQLKGVSTFMAEMLETASILRSATKDSLIIIDELGRGTSTYDGFGLAWAISEYIATKIGAFCMFATHFHELTALANQIPTVNNLHVTALTTEETLTMLYQVKKGVCDQSFGIHVAELANFPKHVIECAKQKALELEEFQYIGESQGYDMEPAAKKCYLEREQGEKIIQEFLSKVKQMPFTEMSEENITIKLKQLKAEVIAKNNSFVNEIISRIKVTT</sequence>
<dbReference type="FunFam" id="1.10.1420.10:FF:000009">
    <property type="entry name" value="DNA mismatch repair protein"/>
    <property type="match status" value="1"/>
</dbReference>
<dbReference type="Pfam" id="PF05192">
    <property type="entry name" value="MutS_III"/>
    <property type="match status" value="1"/>
</dbReference>
<dbReference type="SMART" id="SM00533">
    <property type="entry name" value="MUTSd"/>
    <property type="match status" value="1"/>
</dbReference>
<dbReference type="InterPro" id="IPR007861">
    <property type="entry name" value="DNA_mismatch_repair_MutS_clamp"/>
</dbReference>
<evidence type="ECO:0000313" key="12">
    <source>
        <dbReference type="Proteomes" id="UP000233120"/>
    </source>
</evidence>
<dbReference type="InterPro" id="IPR016151">
    <property type="entry name" value="DNA_mismatch_repair_MutS_N"/>
</dbReference>
<evidence type="ECO:0000256" key="1">
    <source>
        <dbReference type="ARBA" id="ARBA00006271"/>
    </source>
</evidence>
<evidence type="ECO:0000256" key="3">
    <source>
        <dbReference type="ARBA" id="ARBA00022741"/>
    </source>
</evidence>
<dbReference type="PIRSF" id="PIRSF005813">
    <property type="entry name" value="MSH2"/>
    <property type="match status" value="1"/>
</dbReference>
<dbReference type="Gene3D" id="1.10.1420.10">
    <property type="match status" value="2"/>
</dbReference>
<reference evidence="11" key="1">
    <citation type="submission" date="2025-08" db="UniProtKB">
        <authorList>
            <consortium name="Ensembl"/>
        </authorList>
    </citation>
    <scope>IDENTIFICATION</scope>
</reference>
<name>A0A2K6CR59_MACNE</name>
<dbReference type="FunFam" id="3.40.50.300:FF:000523">
    <property type="entry name" value="DNA mismatch repair protein"/>
    <property type="match status" value="1"/>
</dbReference>
<dbReference type="InterPro" id="IPR036187">
    <property type="entry name" value="DNA_mismatch_repair_MutS_sf"/>
</dbReference>
<keyword evidence="12" id="KW-1185">Reference proteome</keyword>
<evidence type="ECO:0000256" key="9">
    <source>
        <dbReference type="ARBA" id="ARBA00062702"/>
    </source>
</evidence>
<keyword evidence="3" id="KW-0547">Nucleotide-binding</keyword>
<keyword evidence="4" id="KW-0227">DNA damage</keyword>
<dbReference type="GeneTree" id="ENSGT00550000074867"/>
<dbReference type="InterPro" id="IPR027417">
    <property type="entry name" value="P-loop_NTPase"/>
</dbReference>
<dbReference type="Gene3D" id="3.40.1170.10">
    <property type="entry name" value="DNA repair protein MutS, domain I"/>
    <property type="match status" value="1"/>
</dbReference>
<dbReference type="CDD" id="cd03285">
    <property type="entry name" value="ABC_MSH2_euk"/>
    <property type="match status" value="1"/>
</dbReference>